<evidence type="ECO:0008006" key="3">
    <source>
        <dbReference type="Google" id="ProtNLM"/>
    </source>
</evidence>
<organism evidence="1 2">
    <name type="scientific">Acidilobus saccharovorans (strain DSM 16705 / JCM 18335 / VKM B-2471 / 345-15)</name>
    <dbReference type="NCBI Taxonomy" id="666510"/>
    <lineage>
        <taxon>Archaea</taxon>
        <taxon>Thermoproteota</taxon>
        <taxon>Thermoprotei</taxon>
        <taxon>Acidilobales</taxon>
        <taxon>Acidilobaceae</taxon>
        <taxon>Acidilobus</taxon>
    </lineage>
</organism>
<protein>
    <recommendedName>
        <fullName evidence="3">DUF1152 domain-containing protein</fullName>
    </recommendedName>
</protein>
<dbReference type="KEGG" id="asc:ASAC_1479"/>
<dbReference type="EMBL" id="CP001742">
    <property type="protein sequence ID" value="ADL19884.1"/>
    <property type="molecule type" value="Genomic_DNA"/>
</dbReference>
<dbReference type="Proteomes" id="UP000000346">
    <property type="component" value="Chromosome"/>
</dbReference>
<dbReference type="OrthoDB" id="275458at2157"/>
<evidence type="ECO:0000313" key="1">
    <source>
        <dbReference type="EMBL" id="ADL19884.1"/>
    </source>
</evidence>
<dbReference type="InterPro" id="IPR010581">
    <property type="entry name" value="DUF1152"/>
</dbReference>
<sequence>MKFKSLEEAVANRKVLVLGIGGGGDAAGALYLYQKVRRFGGRPILGSVVWERYAIDPYPGPIPLEAMVDVDILGDSAALVSGSSYAVRFGRQLRPQIVRAAELLGEKALFVDISKGSEGVRRALEAARDQLGVELVIGVDVGGDALALGCEENLWSPLADSVSLAGLGSAGVDSLIAVHGPGADGELSTDQVLSYIADVAAQGGLLGIYGINEEEAELLDRATKAIETEASLMPLLAFRGRRGDQRIRGGTRTVRLSPVLATTYVMDALTVYNRSPLARAVSGTMGISQARQILNSMCIYTELDLEYDLFNMRGSTSSRPMSLEDIRREGIGRLVRQGCRPVKC</sequence>
<dbReference type="AlphaFoldDB" id="D9PZ97"/>
<evidence type="ECO:0000313" key="2">
    <source>
        <dbReference type="Proteomes" id="UP000000346"/>
    </source>
</evidence>
<gene>
    <name evidence="1" type="ordered locus">ASAC_1479</name>
</gene>
<keyword evidence="2" id="KW-1185">Reference proteome</keyword>
<dbReference type="Pfam" id="PF06626">
    <property type="entry name" value="DUF1152"/>
    <property type="match status" value="1"/>
</dbReference>
<dbReference type="GeneID" id="9499738"/>
<reference evidence="1 2" key="1">
    <citation type="journal article" date="2010" name="Appl. Environ. Microbiol.">
        <title>The genome sequence of the crenarchaeon Acidilobus saccharovorans supports a new order, Acidilobales, and suggests an important ecological role in terrestrial acidic hot springs.</title>
        <authorList>
            <person name="Mardanov A.V."/>
            <person name="Svetlitchnyi V.A."/>
            <person name="Beletsky A.V."/>
            <person name="Prokofeva M.I."/>
            <person name="Bonch-Osmolovskaya E.A."/>
            <person name="Ravin N.V."/>
            <person name="Skryabin K.G."/>
        </authorList>
    </citation>
    <scope>NUCLEOTIDE SEQUENCE [LARGE SCALE GENOMIC DNA]</scope>
    <source>
        <strain evidence="2">DSM 16705 / JCM 18335 / VKM B-2471 / 345-15</strain>
    </source>
</reference>
<dbReference type="HOGENOM" id="CLU_069296_0_0_2"/>
<dbReference type="STRING" id="666510.ASAC_1479"/>
<proteinExistence type="predicted"/>
<dbReference type="InParanoid" id="D9PZ97"/>
<name>D9PZ97_ACIS3</name>
<dbReference type="eggNOG" id="arCOG04164">
    <property type="taxonomic scope" value="Archaea"/>
</dbReference>
<accession>D9PZ97</accession>
<dbReference type="RefSeq" id="WP_013267396.1">
    <property type="nucleotide sequence ID" value="NC_014374.1"/>
</dbReference>